<dbReference type="InterPro" id="IPR002347">
    <property type="entry name" value="SDR_fam"/>
</dbReference>
<reference evidence="3" key="1">
    <citation type="submission" date="2020-12" db="EMBL/GenBank/DDBJ databases">
        <title>Hymenobacter sp.</title>
        <authorList>
            <person name="Kim M.K."/>
        </authorList>
    </citation>
    <scope>NUCLEOTIDE SEQUENCE [LARGE SCALE GENOMIC DNA]</scope>
    <source>
        <strain evidence="3">BT325</strain>
    </source>
</reference>
<dbReference type="Proteomes" id="UP000620670">
    <property type="component" value="Unassembled WGS sequence"/>
</dbReference>
<name>A0ABS0Y763_9HYPH</name>
<dbReference type="SUPFAM" id="SSF51735">
    <property type="entry name" value="NAD(P)-binding Rossmann-fold domains"/>
    <property type="match status" value="1"/>
</dbReference>
<dbReference type="EMBL" id="JAELXT010000040">
    <property type="protein sequence ID" value="MBJ6128131.1"/>
    <property type="molecule type" value="Genomic_DNA"/>
</dbReference>
<accession>A0ABS0Y763</accession>
<dbReference type="Pfam" id="PF13561">
    <property type="entry name" value="adh_short_C2"/>
    <property type="match status" value="1"/>
</dbReference>
<evidence type="ECO:0000256" key="1">
    <source>
        <dbReference type="ARBA" id="ARBA00006484"/>
    </source>
</evidence>
<protein>
    <submittedName>
        <fullName evidence="2">SDR family oxidoreductase</fullName>
    </submittedName>
</protein>
<dbReference type="PRINTS" id="PR00081">
    <property type="entry name" value="GDHRDH"/>
</dbReference>
<dbReference type="PANTHER" id="PTHR42760:SF129">
    <property type="entry name" value="OXIDOREDUCTASE"/>
    <property type="match status" value="1"/>
</dbReference>
<gene>
    <name evidence="2" type="ORF">JAO75_22270</name>
</gene>
<comment type="caution">
    <text evidence="2">The sequence shown here is derived from an EMBL/GenBank/DDBJ whole genome shotgun (WGS) entry which is preliminary data.</text>
</comment>
<dbReference type="PRINTS" id="PR00080">
    <property type="entry name" value="SDRFAMILY"/>
</dbReference>
<sequence>MTETRRIALVTGGARGIGASISEALAADGLIVAVADIDSDAARQTASALPRDGHDGFYADVTDEASVVSLFDAVSAKLGRPSVLVTCAGILLFKEDGSRPLVVETDFDHWNRTMAVNAAGCFLCTREYARRAPDRDELGRIVTISSVAAQLGGYRSSASYIASKAAVLGLTKALARELADRGITANSVAPGLIDAPMLRLSLDPSNDAAASATIPLGRLGRPDDVASAVSFLVSPQAGYVTGTTIDVNGGYRMQ</sequence>
<comment type="similarity">
    <text evidence="1">Belongs to the short-chain dehydrogenases/reductases (SDR) family.</text>
</comment>
<proteinExistence type="inferred from homology"/>
<evidence type="ECO:0000313" key="2">
    <source>
        <dbReference type="EMBL" id="MBJ6128131.1"/>
    </source>
</evidence>
<dbReference type="RefSeq" id="WP_199051407.1">
    <property type="nucleotide sequence ID" value="NZ_JAELXT010000040.1"/>
</dbReference>
<keyword evidence="3" id="KW-1185">Reference proteome</keyword>
<evidence type="ECO:0000313" key="3">
    <source>
        <dbReference type="Proteomes" id="UP000620670"/>
    </source>
</evidence>
<dbReference type="Gene3D" id="3.40.50.720">
    <property type="entry name" value="NAD(P)-binding Rossmann-like Domain"/>
    <property type="match status" value="1"/>
</dbReference>
<dbReference type="PANTHER" id="PTHR42760">
    <property type="entry name" value="SHORT-CHAIN DEHYDROGENASES/REDUCTASES FAMILY MEMBER"/>
    <property type="match status" value="1"/>
</dbReference>
<dbReference type="InterPro" id="IPR036291">
    <property type="entry name" value="NAD(P)-bd_dom_sf"/>
</dbReference>
<organism evidence="2 3">
    <name type="scientific">Microvirga splendida</name>
    <dbReference type="NCBI Taxonomy" id="2795727"/>
    <lineage>
        <taxon>Bacteria</taxon>
        <taxon>Pseudomonadati</taxon>
        <taxon>Pseudomonadota</taxon>
        <taxon>Alphaproteobacteria</taxon>
        <taxon>Hyphomicrobiales</taxon>
        <taxon>Methylobacteriaceae</taxon>
        <taxon>Microvirga</taxon>
    </lineage>
</organism>